<comment type="caution">
    <text evidence="3">The sequence shown here is derived from an EMBL/GenBank/DDBJ whole genome shotgun (WGS) entry which is preliminary data.</text>
</comment>
<sequence>MAKYFANGIGKGHAVVTPALDLKNFKSIIHAVPPYIYLKRKPTQLQERDLMLAYLRSLELADGHNERGPRHCRGDRDLPQKADFGIQASCHHGEKRNRNDKPAQQLGRWKLH</sequence>
<dbReference type="InterPro" id="IPR002589">
    <property type="entry name" value="Macro_dom"/>
</dbReference>
<dbReference type="InterPro" id="IPR043472">
    <property type="entry name" value="Macro_dom-like"/>
</dbReference>
<evidence type="ECO:0000313" key="4">
    <source>
        <dbReference type="Proteomes" id="UP000218231"/>
    </source>
</evidence>
<dbReference type="AlphaFoldDB" id="A0A2A2KQZ3"/>
<evidence type="ECO:0000259" key="2">
    <source>
        <dbReference type="Pfam" id="PF01661"/>
    </source>
</evidence>
<feature type="domain" description="Macro" evidence="2">
    <location>
        <begin position="7"/>
        <end position="65"/>
    </location>
</feature>
<keyword evidence="4" id="KW-1185">Reference proteome</keyword>
<feature type="region of interest" description="Disordered" evidence="1">
    <location>
        <begin position="63"/>
        <end position="112"/>
    </location>
</feature>
<dbReference type="EMBL" id="LIAE01007900">
    <property type="protein sequence ID" value="PAV76360.1"/>
    <property type="molecule type" value="Genomic_DNA"/>
</dbReference>
<dbReference type="Pfam" id="PF01661">
    <property type="entry name" value="Macro"/>
    <property type="match status" value="1"/>
</dbReference>
<protein>
    <recommendedName>
        <fullName evidence="2">Macro domain-containing protein</fullName>
    </recommendedName>
</protein>
<dbReference type="Proteomes" id="UP000218231">
    <property type="component" value="Unassembled WGS sequence"/>
</dbReference>
<name>A0A2A2KQZ3_9BILA</name>
<proteinExistence type="predicted"/>
<evidence type="ECO:0000313" key="3">
    <source>
        <dbReference type="EMBL" id="PAV76360.1"/>
    </source>
</evidence>
<reference evidence="3 4" key="1">
    <citation type="journal article" date="2017" name="Curr. Biol.">
        <title>Genome architecture and evolution of a unichromosomal asexual nematode.</title>
        <authorList>
            <person name="Fradin H."/>
            <person name="Zegar C."/>
            <person name="Gutwein M."/>
            <person name="Lucas J."/>
            <person name="Kovtun M."/>
            <person name="Corcoran D."/>
            <person name="Baugh L.R."/>
            <person name="Kiontke K."/>
            <person name="Gunsalus K."/>
            <person name="Fitch D.H."/>
            <person name="Piano F."/>
        </authorList>
    </citation>
    <scope>NUCLEOTIDE SEQUENCE [LARGE SCALE GENOMIC DNA]</scope>
    <source>
        <strain evidence="3">PF1309</strain>
    </source>
</reference>
<gene>
    <name evidence="3" type="ORF">WR25_26418</name>
</gene>
<feature type="compositionally biased region" description="Basic and acidic residues" evidence="1">
    <location>
        <begin position="63"/>
        <end position="80"/>
    </location>
</feature>
<evidence type="ECO:0000256" key="1">
    <source>
        <dbReference type="SAM" id="MobiDB-lite"/>
    </source>
</evidence>
<organism evidence="3 4">
    <name type="scientific">Diploscapter pachys</name>
    <dbReference type="NCBI Taxonomy" id="2018661"/>
    <lineage>
        <taxon>Eukaryota</taxon>
        <taxon>Metazoa</taxon>
        <taxon>Ecdysozoa</taxon>
        <taxon>Nematoda</taxon>
        <taxon>Chromadorea</taxon>
        <taxon>Rhabditida</taxon>
        <taxon>Rhabditina</taxon>
        <taxon>Rhabditomorpha</taxon>
        <taxon>Rhabditoidea</taxon>
        <taxon>Rhabditidae</taxon>
        <taxon>Diploscapter</taxon>
    </lineage>
</organism>
<dbReference type="Gene3D" id="3.40.220.10">
    <property type="entry name" value="Leucine Aminopeptidase, subunit E, domain 1"/>
    <property type="match status" value="1"/>
</dbReference>
<accession>A0A2A2KQZ3</accession>
<dbReference type="SUPFAM" id="SSF52949">
    <property type="entry name" value="Macro domain-like"/>
    <property type="match status" value="1"/>
</dbReference>